<dbReference type="Pfam" id="PF03466">
    <property type="entry name" value="LysR_substrate"/>
    <property type="match status" value="1"/>
</dbReference>
<accession>A0A1G7GJ66</accession>
<gene>
    <name evidence="6" type="ORF">SAMN05216381_0216</name>
</gene>
<protein>
    <submittedName>
        <fullName evidence="6">DNA-binding transcriptional regulator, LysR family</fullName>
    </submittedName>
</protein>
<name>A0A1G7GJ66_9GAMM</name>
<organism evidence="6 7">
    <name type="scientific">Phytopseudomonas seleniipraecipitans</name>
    <dbReference type="NCBI Taxonomy" id="640205"/>
    <lineage>
        <taxon>Bacteria</taxon>
        <taxon>Pseudomonadati</taxon>
        <taxon>Pseudomonadota</taxon>
        <taxon>Gammaproteobacteria</taxon>
        <taxon>Pseudomonadales</taxon>
        <taxon>Pseudomonadaceae</taxon>
        <taxon>Phytopseudomonas</taxon>
    </lineage>
</organism>
<dbReference type="Gene3D" id="1.10.10.10">
    <property type="entry name" value="Winged helix-like DNA-binding domain superfamily/Winged helix DNA-binding domain"/>
    <property type="match status" value="1"/>
</dbReference>
<dbReference type="InterPro" id="IPR000847">
    <property type="entry name" value="LysR_HTH_N"/>
</dbReference>
<dbReference type="OrthoDB" id="9785974at2"/>
<dbReference type="InterPro" id="IPR036388">
    <property type="entry name" value="WH-like_DNA-bd_sf"/>
</dbReference>
<evidence type="ECO:0000256" key="1">
    <source>
        <dbReference type="ARBA" id="ARBA00009437"/>
    </source>
</evidence>
<dbReference type="SUPFAM" id="SSF46785">
    <property type="entry name" value="Winged helix' DNA-binding domain"/>
    <property type="match status" value="1"/>
</dbReference>
<evidence type="ECO:0000313" key="6">
    <source>
        <dbReference type="EMBL" id="SDE88187.1"/>
    </source>
</evidence>
<dbReference type="PROSITE" id="PS50931">
    <property type="entry name" value="HTH_LYSR"/>
    <property type="match status" value="1"/>
</dbReference>
<dbReference type="AlphaFoldDB" id="A0A1G7GJ66"/>
<feature type="domain" description="HTH lysR-type" evidence="5">
    <location>
        <begin position="1"/>
        <end position="60"/>
    </location>
</feature>
<dbReference type="GO" id="GO:0003677">
    <property type="term" value="F:DNA binding"/>
    <property type="evidence" value="ECO:0007669"/>
    <property type="project" value="UniProtKB-KW"/>
</dbReference>
<dbReference type="PANTHER" id="PTHR30419">
    <property type="entry name" value="HTH-TYPE TRANSCRIPTIONAL REGULATOR YBHD"/>
    <property type="match status" value="1"/>
</dbReference>
<comment type="similarity">
    <text evidence="1">Belongs to the LysR transcriptional regulatory family.</text>
</comment>
<dbReference type="PANTHER" id="PTHR30419:SF2">
    <property type="entry name" value="LYSR FAMILY TRANSCRIPTIONAL REGULATOR"/>
    <property type="match status" value="1"/>
</dbReference>
<dbReference type="GO" id="GO:0003700">
    <property type="term" value="F:DNA-binding transcription factor activity"/>
    <property type="evidence" value="ECO:0007669"/>
    <property type="project" value="InterPro"/>
</dbReference>
<keyword evidence="4" id="KW-0804">Transcription</keyword>
<dbReference type="Gene3D" id="3.40.190.290">
    <property type="match status" value="1"/>
</dbReference>
<dbReference type="GO" id="GO:0005829">
    <property type="term" value="C:cytosol"/>
    <property type="evidence" value="ECO:0007669"/>
    <property type="project" value="TreeGrafter"/>
</dbReference>
<evidence type="ECO:0000259" key="5">
    <source>
        <dbReference type="PROSITE" id="PS50931"/>
    </source>
</evidence>
<reference evidence="6 7" key="1">
    <citation type="submission" date="2016-10" db="EMBL/GenBank/DDBJ databases">
        <authorList>
            <person name="de Groot N.N."/>
        </authorList>
    </citation>
    <scope>NUCLEOTIDE SEQUENCE [LARGE SCALE GENOMIC DNA]</scope>
    <source>
        <strain evidence="6 7">LMG 25475</strain>
    </source>
</reference>
<dbReference type="InterPro" id="IPR005119">
    <property type="entry name" value="LysR_subst-bd"/>
</dbReference>
<dbReference type="InterPro" id="IPR050950">
    <property type="entry name" value="HTH-type_LysR_regulators"/>
</dbReference>
<dbReference type="STRING" id="640205.SAMN05216381_0216"/>
<dbReference type="PRINTS" id="PR00039">
    <property type="entry name" value="HTHLYSR"/>
</dbReference>
<sequence length="295" mass="32665">MRYDLITLDVFIVVAEERNLTRAAERLHLAVSAVSKRIAELEEQVGSPLLLRYARGVELTPAGQSLLHYAHELRLVLGQMEDELASYAAGVKGHIRIHAITSVLAQFLPSDLERFLASYPLINFDIEERVGSAVARAVIEGRADLGIFAEHTQAPGLEVRPYRQDQLVVVTSRDHLVAGNAKVSFRDALAHEFIGPHLDSSLYTLFAQKQAESGAVMRVRIRVSSFECMCRLVAAGVGIAILPKAAIGQYLQPLKLKMTLLDEDWATRKLVIGVRNMSLLSPTVRTLVEHLEQGR</sequence>
<keyword evidence="2" id="KW-0805">Transcription regulation</keyword>
<dbReference type="Pfam" id="PF00126">
    <property type="entry name" value="HTH_1"/>
    <property type="match status" value="1"/>
</dbReference>
<dbReference type="CDD" id="cd08421">
    <property type="entry name" value="PBP2_LTTR_like_1"/>
    <property type="match status" value="1"/>
</dbReference>
<dbReference type="InterPro" id="IPR036390">
    <property type="entry name" value="WH_DNA-bd_sf"/>
</dbReference>
<evidence type="ECO:0000256" key="3">
    <source>
        <dbReference type="ARBA" id="ARBA00023125"/>
    </source>
</evidence>
<dbReference type="RefSeq" id="WP_092363668.1">
    <property type="nucleotide sequence ID" value="NZ_FNBM01000001.1"/>
</dbReference>
<evidence type="ECO:0000256" key="4">
    <source>
        <dbReference type="ARBA" id="ARBA00023163"/>
    </source>
</evidence>
<dbReference type="EMBL" id="FNBM01000001">
    <property type="protein sequence ID" value="SDE88187.1"/>
    <property type="molecule type" value="Genomic_DNA"/>
</dbReference>
<evidence type="ECO:0000256" key="2">
    <source>
        <dbReference type="ARBA" id="ARBA00023015"/>
    </source>
</evidence>
<dbReference type="Proteomes" id="UP000243378">
    <property type="component" value="Unassembled WGS sequence"/>
</dbReference>
<evidence type="ECO:0000313" key="7">
    <source>
        <dbReference type="Proteomes" id="UP000243378"/>
    </source>
</evidence>
<proteinExistence type="inferred from homology"/>
<dbReference type="FunFam" id="1.10.10.10:FF:000001">
    <property type="entry name" value="LysR family transcriptional regulator"/>
    <property type="match status" value="1"/>
</dbReference>
<keyword evidence="3 6" id="KW-0238">DNA-binding</keyword>
<dbReference type="SUPFAM" id="SSF53850">
    <property type="entry name" value="Periplasmic binding protein-like II"/>
    <property type="match status" value="1"/>
</dbReference>